<dbReference type="Proteomes" id="UP000218811">
    <property type="component" value="Unassembled WGS sequence"/>
</dbReference>
<reference evidence="2 3" key="1">
    <citation type="journal article" date="2012" name="Science">
        <title>The Paleozoic origin of enzymatic lignin decomposition reconstructed from 31 fungal genomes.</title>
        <authorList>
            <person name="Floudas D."/>
            <person name="Binder M."/>
            <person name="Riley R."/>
            <person name="Barry K."/>
            <person name="Blanchette R.A."/>
            <person name="Henrissat B."/>
            <person name="Martinez A.T."/>
            <person name="Otillar R."/>
            <person name="Spatafora J.W."/>
            <person name="Yadav J.S."/>
            <person name="Aerts A."/>
            <person name="Benoit I."/>
            <person name="Boyd A."/>
            <person name="Carlson A."/>
            <person name="Copeland A."/>
            <person name="Coutinho P.M."/>
            <person name="de Vries R.P."/>
            <person name="Ferreira P."/>
            <person name="Findley K."/>
            <person name="Foster B."/>
            <person name="Gaskell J."/>
            <person name="Glotzer D."/>
            <person name="Gorecki P."/>
            <person name="Heitman J."/>
            <person name="Hesse C."/>
            <person name="Hori C."/>
            <person name="Igarashi K."/>
            <person name="Jurgens J.A."/>
            <person name="Kallen N."/>
            <person name="Kersten P."/>
            <person name="Kohler A."/>
            <person name="Kuees U."/>
            <person name="Kumar T.K.A."/>
            <person name="Kuo A."/>
            <person name="LaButti K."/>
            <person name="Larrondo L.F."/>
            <person name="Lindquist E."/>
            <person name="Ling A."/>
            <person name="Lombard V."/>
            <person name="Lucas S."/>
            <person name="Lundell T."/>
            <person name="Martin R."/>
            <person name="McLaughlin D.J."/>
            <person name="Morgenstern I."/>
            <person name="Morin E."/>
            <person name="Murat C."/>
            <person name="Nagy L.G."/>
            <person name="Nolan M."/>
            <person name="Ohm R.A."/>
            <person name="Patyshakuliyeva A."/>
            <person name="Rokas A."/>
            <person name="Ruiz-Duenas F.J."/>
            <person name="Sabat G."/>
            <person name="Salamov A."/>
            <person name="Samejima M."/>
            <person name="Schmutz J."/>
            <person name="Slot J.C."/>
            <person name="St John F."/>
            <person name="Stenlid J."/>
            <person name="Sun H."/>
            <person name="Sun S."/>
            <person name="Syed K."/>
            <person name="Tsang A."/>
            <person name="Wiebenga A."/>
            <person name="Young D."/>
            <person name="Pisabarro A."/>
            <person name="Eastwood D.C."/>
            <person name="Martin F."/>
            <person name="Cullen D."/>
            <person name="Grigoriev I.V."/>
            <person name="Hibbett D.S."/>
        </authorList>
    </citation>
    <scope>NUCLEOTIDE SEQUENCE [LARGE SCALE GENOMIC DNA]</scope>
    <source>
        <strain evidence="2 3">MD-104</strain>
    </source>
</reference>
<accession>A0A2H3JPW7</accession>
<proteinExistence type="predicted"/>
<organism evidence="2 3">
    <name type="scientific">Wolfiporia cocos (strain MD-104)</name>
    <name type="common">Brown rot fungus</name>
    <dbReference type="NCBI Taxonomy" id="742152"/>
    <lineage>
        <taxon>Eukaryota</taxon>
        <taxon>Fungi</taxon>
        <taxon>Dikarya</taxon>
        <taxon>Basidiomycota</taxon>
        <taxon>Agaricomycotina</taxon>
        <taxon>Agaricomycetes</taxon>
        <taxon>Polyporales</taxon>
        <taxon>Phaeolaceae</taxon>
        <taxon>Wolfiporia</taxon>
    </lineage>
</organism>
<dbReference type="EMBL" id="KB468157">
    <property type="protein sequence ID" value="PCH44210.1"/>
    <property type="molecule type" value="Genomic_DNA"/>
</dbReference>
<evidence type="ECO:0000313" key="3">
    <source>
        <dbReference type="Proteomes" id="UP000218811"/>
    </source>
</evidence>
<feature type="compositionally biased region" description="Basic and acidic residues" evidence="1">
    <location>
        <begin position="83"/>
        <end position="92"/>
    </location>
</feature>
<dbReference type="AlphaFoldDB" id="A0A2H3JPW7"/>
<keyword evidence="3" id="KW-1185">Reference proteome</keyword>
<evidence type="ECO:0000313" key="2">
    <source>
        <dbReference type="EMBL" id="PCH44210.1"/>
    </source>
</evidence>
<sequence>MEDGDVPLNLFVEREQLSALDLRMPLHQLPTSCNYLNTKKTIAIDDPSMDMFAQADVAHEVDCGAWCMSEDASDDQPTPLARTVEETPEERKARRQRLFTAAWEKAAVCRRQNAEDVKKHPSHSPRSKTQVDVANETWRRVRAWRRQTAGDHTKYHPPKILHKRRTSHFDNALFYGDAWNSMFEDMYAEILDGFRDLN</sequence>
<protein>
    <submittedName>
        <fullName evidence="2">Uncharacterized protein</fullName>
    </submittedName>
</protein>
<gene>
    <name evidence="2" type="ORF">WOLCODRAFT_154242</name>
</gene>
<evidence type="ECO:0000256" key="1">
    <source>
        <dbReference type="SAM" id="MobiDB-lite"/>
    </source>
</evidence>
<name>A0A2H3JPW7_WOLCO</name>
<feature type="region of interest" description="Disordered" evidence="1">
    <location>
        <begin position="72"/>
        <end position="92"/>
    </location>
</feature>